<gene>
    <name evidence="2" type="ORF">L9G74_03860</name>
</gene>
<evidence type="ECO:0000313" key="2">
    <source>
        <dbReference type="EMBL" id="MCS4555560.1"/>
    </source>
</evidence>
<feature type="signal peptide" evidence="1">
    <location>
        <begin position="1"/>
        <end position="26"/>
    </location>
</feature>
<evidence type="ECO:0008006" key="4">
    <source>
        <dbReference type="Google" id="ProtNLM"/>
    </source>
</evidence>
<feature type="chain" id="PRO_5047136256" description="Lipoprotein" evidence="1">
    <location>
        <begin position="27"/>
        <end position="147"/>
    </location>
</feature>
<dbReference type="EMBL" id="JAKOGG010000002">
    <property type="protein sequence ID" value="MCS4555560.1"/>
    <property type="molecule type" value="Genomic_DNA"/>
</dbReference>
<name>A0ABT2FGW1_9GAMM</name>
<dbReference type="Proteomes" id="UP001201549">
    <property type="component" value="Unassembled WGS sequence"/>
</dbReference>
<evidence type="ECO:0000313" key="3">
    <source>
        <dbReference type="Proteomes" id="UP001201549"/>
    </source>
</evidence>
<organism evidence="2 3">
    <name type="scientific">Shewanella electrica</name>
    <dbReference type="NCBI Taxonomy" id="515560"/>
    <lineage>
        <taxon>Bacteria</taxon>
        <taxon>Pseudomonadati</taxon>
        <taxon>Pseudomonadota</taxon>
        <taxon>Gammaproteobacteria</taxon>
        <taxon>Alteromonadales</taxon>
        <taxon>Shewanellaceae</taxon>
        <taxon>Shewanella</taxon>
    </lineage>
</organism>
<reference evidence="3" key="2">
    <citation type="submission" date="2023-07" db="EMBL/GenBank/DDBJ databases">
        <title>Shewanella mangrovi sp. nov., an acetaldehyde- degrading bacterium isolated from mangrove sediment.</title>
        <authorList>
            <person name="Liu Y."/>
        </authorList>
    </citation>
    <scope>NUCLEOTIDE SEQUENCE [LARGE SCALE GENOMIC DNA]</scope>
    <source>
        <strain evidence="3">C32</strain>
    </source>
</reference>
<reference evidence="2 3" key="1">
    <citation type="submission" date="2022-02" db="EMBL/GenBank/DDBJ databases">
        <authorList>
            <person name="Zhuang L."/>
        </authorList>
    </citation>
    <scope>NUCLEOTIDE SEQUENCE [LARGE SCALE GENOMIC DNA]</scope>
    <source>
        <strain evidence="2 3">C32</strain>
    </source>
</reference>
<keyword evidence="3" id="KW-1185">Reference proteome</keyword>
<protein>
    <recommendedName>
        <fullName evidence="4">Lipoprotein</fullName>
    </recommendedName>
</protein>
<accession>A0ABT2FGW1</accession>
<comment type="caution">
    <text evidence="2">The sequence shown here is derived from an EMBL/GenBank/DDBJ whole genome shotgun (WGS) entry which is preliminary data.</text>
</comment>
<keyword evidence="1" id="KW-0732">Signal</keyword>
<sequence>MKNQLLFSALLLLGGCASTSSTTVYSNTMDIISTAAAAAPEMVTGDYTLFIKAVGQQGNNVYLNTELDYRDQRNVTIVLPIPILPRMGIHNFTDLEHHFLNHGVQIHGNAMRARIDFMRDHRPTDLYYYQTHIVVANPTAISVIDAQ</sequence>
<proteinExistence type="predicted"/>
<dbReference type="PROSITE" id="PS51257">
    <property type="entry name" value="PROKAR_LIPOPROTEIN"/>
    <property type="match status" value="1"/>
</dbReference>
<dbReference type="RefSeq" id="WP_238894958.1">
    <property type="nucleotide sequence ID" value="NZ_JAKOGG010000002.1"/>
</dbReference>
<evidence type="ECO:0000256" key="1">
    <source>
        <dbReference type="SAM" id="SignalP"/>
    </source>
</evidence>